<feature type="transmembrane region" description="Helical" evidence="7">
    <location>
        <begin position="281"/>
        <end position="303"/>
    </location>
</feature>
<evidence type="ECO:0000256" key="4">
    <source>
        <dbReference type="ARBA" id="ARBA00022989"/>
    </source>
</evidence>
<comment type="similarity">
    <text evidence="6">Belongs to the ABC-4 integral membrane protein family.</text>
</comment>
<keyword evidence="11" id="KW-1185">Reference proteome</keyword>
<comment type="subcellular location">
    <subcellularLocation>
        <location evidence="1">Cell membrane</location>
        <topology evidence="1">Multi-pass membrane protein</topology>
    </subcellularLocation>
</comment>
<dbReference type="GO" id="GO:0022857">
    <property type="term" value="F:transmembrane transporter activity"/>
    <property type="evidence" value="ECO:0007669"/>
    <property type="project" value="TreeGrafter"/>
</dbReference>
<dbReference type="InterPro" id="IPR050250">
    <property type="entry name" value="Macrolide_Exporter_MacB"/>
</dbReference>
<evidence type="ECO:0000313" key="10">
    <source>
        <dbReference type="EMBL" id="RIV17357.1"/>
    </source>
</evidence>
<dbReference type="PANTHER" id="PTHR30572:SF4">
    <property type="entry name" value="ABC TRANSPORTER PERMEASE YTRF"/>
    <property type="match status" value="1"/>
</dbReference>
<protein>
    <submittedName>
        <fullName evidence="10">ABC transporter permease</fullName>
    </submittedName>
</protein>
<dbReference type="InterPro" id="IPR025857">
    <property type="entry name" value="MacB_PCD"/>
</dbReference>
<gene>
    <name evidence="10" type="ORF">DYU11_32225</name>
</gene>
<dbReference type="Proteomes" id="UP000283523">
    <property type="component" value="Unassembled WGS sequence"/>
</dbReference>
<dbReference type="AlphaFoldDB" id="A0A418LVU0"/>
<evidence type="ECO:0000256" key="1">
    <source>
        <dbReference type="ARBA" id="ARBA00004651"/>
    </source>
</evidence>
<feature type="transmembrane region" description="Helical" evidence="7">
    <location>
        <begin position="21"/>
        <end position="41"/>
    </location>
</feature>
<sequence length="789" mass="87566">MLQNYLKIAIRNLWKHKLFSFINVFGLASGLTVCLLAIAHIKGTFDYDNFHPNRARIYRILTDVVYKDNNRVAFATSPMPLGIALKRDYDFVEATSRIVRTYGEFSGNHKRFSDILSFAVDPDFFTIFNYQLAEGRPATEPGTAVVTRKTAERFFGTANPVGQVVEQEGIGPLTITGVLADTPANSHLKFDLLFSLATSGKTMLPGVFQDWKQYQNGYTYVLLKPGIAADQLRNVLPALTKRATDKLSFRQEKSYSLRVQALTQLSPSREELMHSTYEKQVGGLLVEMGVGLITLLMAAFNYINLTLARSLSRAREVGIRKVAGAVRWQVVGQFMAESVVLSLLALGLSVLMLELVKPMAFVQQWLIGGVTWDWPLWTAFVLFSIVAGLLAGVVPARVLSGFEPAQVLRSQTGLRIIRGLSLRKSLIVIQFTISMICMISLLTMTRQQQYMATGDYGFRRERVLTLPLNDVPPQRLANELNRLAGVERVAATSELFGSFGDTQMIKRQRSGQDSSMAFSWSINDQFVPTMGLTLLAGQNVPVATADTSGRLVLINEEAVKAFRLGSPQQAVGQSLWLNDSTEVSIAGVLKDFRFTTFAWSIKPLVLRSQPSQFRYLTVSVAAGSEDAVLADVKRIWKQLAPYEPFMGWWYDDFLRQRHSHAEDIEFMGLLIALAFSIACLGLLGMVTYNTQTRVKEVGVRKVMGAEVRQIVWLLSRDFVKLLLIAATIAMPLGYLAGYAFLINFAYHVAIGAETLGLCVGVLLVLGVLTIGIRTYRAALANPADSLRAE</sequence>
<dbReference type="GO" id="GO:0005886">
    <property type="term" value="C:plasma membrane"/>
    <property type="evidence" value="ECO:0007669"/>
    <property type="project" value="UniProtKB-SubCell"/>
</dbReference>
<dbReference type="InterPro" id="IPR003838">
    <property type="entry name" value="ABC3_permease_C"/>
</dbReference>
<proteinExistence type="inferred from homology"/>
<dbReference type="Pfam" id="PF12704">
    <property type="entry name" value="MacB_PCD"/>
    <property type="match status" value="1"/>
</dbReference>
<dbReference type="EMBL" id="QXED01000019">
    <property type="protein sequence ID" value="RIV17357.1"/>
    <property type="molecule type" value="Genomic_DNA"/>
</dbReference>
<reference evidence="10 11" key="1">
    <citation type="submission" date="2018-08" db="EMBL/GenBank/DDBJ databases">
        <title>Fibrisoma montanum sp. nov., isolated from Danxia mountain soil.</title>
        <authorList>
            <person name="Huang Y."/>
        </authorList>
    </citation>
    <scope>NUCLEOTIDE SEQUENCE [LARGE SCALE GENOMIC DNA]</scope>
    <source>
        <strain evidence="10 11">HYT19</strain>
    </source>
</reference>
<dbReference type="OrthoDB" id="5933722at2"/>
<evidence type="ECO:0000259" key="9">
    <source>
        <dbReference type="Pfam" id="PF12704"/>
    </source>
</evidence>
<feature type="transmembrane region" description="Helical" evidence="7">
    <location>
        <begin position="666"/>
        <end position="686"/>
    </location>
</feature>
<feature type="domain" description="ABC3 transporter permease C-terminal" evidence="8">
    <location>
        <begin position="290"/>
        <end position="403"/>
    </location>
</feature>
<evidence type="ECO:0000256" key="5">
    <source>
        <dbReference type="ARBA" id="ARBA00023136"/>
    </source>
</evidence>
<evidence type="ECO:0000256" key="2">
    <source>
        <dbReference type="ARBA" id="ARBA00022475"/>
    </source>
</evidence>
<feature type="domain" description="MacB-like periplasmic core" evidence="9">
    <location>
        <begin position="20"/>
        <end position="236"/>
    </location>
</feature>
<evidence type="ECO:0000256" key="3">
    <source>
        <dbReference type="ARBA" id="ARBA00022692"/>
    </source>
</evidence>
<feature type="transmembrane region" description="Helical" evidence="7">
    <location>
        <begin position="376"/>
        <end position="399"/>
    </location>
</feature>
<keyword evidence="2" id="KW-1003">Cell membrane</keyword>
<dbReference type="Pfam" id="PF02687">
    <property type="entry name" value="FtsX"/>
    <property type="match status" value="2"/>
</dbReference>
<feature type="domain" description="ABC3 transporter permease C-terminal" evidence="8">
    <location>
        <begin position="669"/>
        <end position="778"/>
    </location>
</feature>
<keyword evidence="3 7" id="KW-0812">Transmembrane</keyword>
<keyword evidence="4 7" id="KW-1133">Transmembrane helix</keyword>
<evidence type="ECO:0000313" key="11">
    <source>
        <dbReference type="Proteomes" id="UP000283523"/>
    </source>
</evidence>
<evidence type="ECO:0000259" key="8">
    <source>
        <dbReference type="Pfam" id="PF02687"/>
    </source>
</evidence>
<comment type="caution">
    <text evidence="10">The sequence shown here is derived from an EMBL/GenBank/DDBJ whole genome shotgun (WGS) entry which is preliminary data.</text>
</comment>
<feature type="transmembrane region" description="Helical" evidence="7">
    <location>
        <begin position="748"/>
        <end position="772"/>
    </location>
</feature>
<feature type="transmembrane region" description="Helical" evidence="7">
    <location>
        <begin position="718"/>
        <end position="742"/>
    </location>
</feature>
<evidence type="ECO:0000256" key="7">
    <source>
        <dbReference type="SAM" id="Phobius"/>
    </source>
</evidence>
<organism evidence="10 11">
    <name type="scientific">Fibrisoma montanum</name>
    <dbReference type="NCBI Taxonomy" id="2305895"/>
    <lineage>
        <taxon>Bacteria</taxon>
        <taxon>Pseudomonadati</taxon>
        <taxon>Bacteroidota</taxon>
        <taxon>Cytophagia</taxon>
        <taxon>Cytophagales</taxon>
        <taxon>Spirosomataceae</taxon>
        <taxon>Fibrisoma</taxon>
    </lineage>
</organism>
<dbReference type="PANTHER" id="PTHR30572">
    <property type="entry name" value="MEMBRANE COMPONENT OF TRANSPORTER-RELATED"/>
    <property type="match status" value="1"/>
</dbReference>
<name>A0A418LVU0_9BACT</name>
<accession>A0A418LVU0</accession>
<evidence type="ECO:0000256" key="6">
    <source>
        <dbReference type="ARBA" id="ARBA00038076"/>
    </source>
</evidence>
<feature type="transmembrane region" description="Helical" evidence="7">
    <location>
        <begin position="425"/>
        <end position="444"/>
    </location>
</feature>
<dbReference type="RefSeq" id="WP_119671878.1">
    <property type="nucleotide sequence ID" value="NZ_QXED01000019.1"/>
</dbReference>
<feature type="transmembrane region" description="Helical" evidence="7">
    <location>
        <begin position="334"/>
        <end position="356"/>
    </location>
</feature>
<keyword evidence="5 7" id="KW-0472">Membrane</keyword>